<dbReference type="AlphaFoldDB" id="A0A1E5VQJ4"/>
<keyword evidence="2" id="KW-1185">Reference proteome</keyword>
<dbReference type="PANTHER" id="PTHR33026:SF7">
    <property type="entry name" value="OS03G0100275 PROTEIN"/>
    <property type="match status" value="1"/>
</dbReference>
<evidence type="ECO:0000313" key="1">
    <source>
        <dbReference type="EMBL" id="OEL27390.1"/>
    </source>
</evidence>
<dbReference type="OrthoDB" id="696609at2759"/>
<comment type="caution">
    <text evidence="1">The sequence shown here is derived from an EMBL/GenBank/DDBJ whole genome shotgun (WGS) entry which is preliminary data.</text>
</comment>
<evidence type="ECO:0000313" key="2">
    <source>
        <dbReference type="Proteomes" id="UP000095767"/>
    </source>
</evidence>
<accession>A0A1E5VQJ4</accession>
<dbReference type="EMBL" id="LWDX02032616">
    <property type="protein sequence ID" value="OEL27390.1"/>
    <property type="molecule type" value="Genomic_DNA"/>
</dbReference>
<proteinExistence type="predicted"/>
<organism evidence="1 2">
    <name type="scientific">Dichanthelium oligosanthes</name>
    <dbReference type="NCBI Taxonomy" id="888268"/>
    <lineage>
        <taxon>Eukaryota</taxon>
        <taxon>Viridiplantae</taxon>
        <taxon>Streptophyta</taxon>
        <taxon>Embryophyta</taxon>
        <taxon>Tracheophyta</taxon>
        <taxon>Spermatophyta</taxon>
        <taxon>Magnoliopsida</taxon>
        <taxon>Liliopsida</taxon>
        <taxon>Poales</taxon>
        <taxon>Poaceae</taxon>
        <taxon>PACMAD clade</taxon>
        <taxon>Panicoideae</taxon>
        <taxon>Panicodae</taxon>
        <taxon>Paniceae</taxon>
        <taxon>Dichantheliinae</taxon>
        <taxon>Dichanthelium</taxon>
    </lineage>
</organism>
<feature type="non-terminal residue" evidence="1">
    <location>
        <position position="1"/>
    </location>
</feature>
<sequence length="114" mass="12836">LKWLQQEGVTGVGLCWTFFMQRVQPLKARAHPLFQYAGPTDPTRESKADLPWSEVKAWVVSVLKTGINIEETLNNHPSPRSLAHNPQNIYFLPFPSFSSAINADPLLTLILISH</sequence>
<protein>
    <submittedName>
        <fullName evidence="1">Uncharacterized protein</fullName>
    </submittedName>
</protein>
<gene>
    <name evidence="1" type="ORF">BAE44_0011593</name>
</gene>
<name>A0A1E5VQJ4_9POAL</name>
<dbReference type="PANTHER" id="PTHR33026">
    <property type="entry name" value="OS06G0360600 PROTEIN"/>
    <property type="match status" value="1"/>
</dbReference>
<dbReference type="Proteomes" id="UP000095767">
    <property type="component" value="Unassembled WGS sequence"/>
</dbReference>
<reference evidence="1 2" key="1">
    <citation type="submission" date="2016-09" db="EMBL/GenBank/DDBJ databases">
        <title>The draft genome of Dichanthelium oligosanthes: A C3 panicoid grass species.</title>
        <authorList>
            <person name="Studer A.J."/>
            <person name="Schnable J.C."/>
            <person name="Brutnell T.P."/>
        </authorList>
    </citation>
    <scope>NUCLEOTIDE SEQUENCE [LARGE SCALE GENOMIC DNA]</scope>
    <source>
        <strain evidence="2">cv. Kellogg 1175</strain>
        <tissue evidence="1">Leaf</tissue>
    </source>
</reference>